<evidence type="ECO:0000313" key="14">
    <source>
        <dbReference type="Proteomes" id="UP000270021"/>
    </source>
</evidence>
<feature type="binding site" evidence="9">
    <location>
        <position position="192"/>
    </location>
    <ligand>
        <name>Mn(2+)</name>
        <dbReference type="ChEBI" id="CHEBI:29035"/>
    </ligand>
</feature>
<dbReference type="SUPFAM" id="SSF51735">
    <property type="entry name" value="NAD(P)-binding Rossmann-fold domains"/>
    <property type="match status" value="1"/>
</dbReference>
<evidence type="ECO:0000313" key="13">
    <source>
        <dbReference type="EMBL" id="AZN30939.1"/>
    </source>
</evidence>
<feature type="domain" description="Glycosyl hydrolase family 4 C-terminal" evidence="12">
    <location>
        <begin position="187"/>
        <end position="419"/>
    </location>
</feature>
<dbReference type="PANTHER" id="PTHR32092">
    <property type="entry name" value="6-PHOSPHO-BETA-GLUCOSIDASE-RELATED"/>
    <property type="match status" value="1"/>
</dbReference>
<dbReference type="GO" id="GO:0004553">
    <property type="term" value="F:hydrolase activity, hydrolyzing O-glycosyl compounds"/>
    <property type="evidence" value="ECO:0007669"/>
    <property type="project" value="InterPro"/>
</dbReference>
<dbReference type="InterPro" id="IPR015955">
    <property type="entry name" value="Lactate_DH/Glyco_Ohase_4_C"/>
</dbReference>
<dbReference type="GO" id="GO:0005975">
    <property type="term" value="P:carbohydrate metabolic process"/>
    <property type="evidence" value="ECO:0007669"/>
    <property type="project" value="InterPro"/>
</dbReference>
<keyword evidence="3 11" id="KW-0378">Hydrolase</keyword>
<keyword evidence="2 9" id="KW-0479">Metal-binding</keyword>
<organism evidence="13 14">
    <name type="scientific">Flaviflexus salsibiostraticola</name>
    <dbReference type="NCBI Taxonomy" id="1282737"/>
    <lineage>
        <taxon>Bacteria</taxon>
        <taxon>Bacillati</taxon>
        <taxon>Actinomycetota</taxon>
        <taxon>Actinomycetes</taxon>
        <taxon>Actinomycetales</taxon>
        <taxon>Actinomycetaceae</taxon>
        <taxon>Flaviflexus</taxon>
    </lineage>
</organism>
<proteinExistence type="inferred from homology"/>
<keyword evidence="9" id="KW-0170">Cobalt</keyword>
<evidence type="ECO:0000256" key="8">
    <source>
        <dbReference type="PIRSR" id="PIRSR601088-2"/>
    </source>
</evidence>
<evidence type="ECO:0000256" key="6">
    <source>
        <dbReference type="ARBA" id="ARBA00023295"/>
    </source>
</evidence>
<feature type="binding site" evidence="8">
    <location>
        <position position="88"/>
    </location>
    <ligand>
        <name>substrate</name>
    </ligand>
</feature>
<keyword evidence="9" id="KW-0533">Nickel</keyword>
<dbReference type="Gene3D" id="3.40.50.720">
    <property type="entry name" value="NAD(P)-binding Rossmann-like Domain"/>
    <property type="match status" value="1"/>
</dbReference>
<feature type="active site" description="Proton acceptor" evidence="7">
    <location>
        <position position="241"/>
    </location>
</feature>
<feature type="binding site" evidence="8">
    <location>
        <position position="142"/>
    </location>
    <ligand>
        <name>substrate</name>
    </ligand>
</feature>
<feature type="binding site" evidence="9">
    <location>
        <position position="162"/>
    </location>
    <ligand>
        <name>Mn(2+)</name>
        <dbReference type="ChEBI" id="CHEBI:29035"/>
    </ligand>
</feature>
<evidence type="ECO:0000256" key="10">
    <source>
        <dbReference type="PIRSR" id="PIRSR601088-4"/>
    </source>
</evidence>
<evidence type="ECO:0000256" key="7">
    <source>
        <dbReference type="PIRSR" id="PIRSR601088-1"/>
    </source>
</evidence>
<comment type="similarity">
    <text evidence="1 11">Belongs to the glycosyl hydrolase 4 family.</text>
</comment>
<evidence type="ECO:0000256" key="4">
    <source>
        <dbReference type="ARBA" id="ARBA00023027"/>
    </source>
</evidence>
<evidence type="ECO:0000256" key="9">
    <source>
        <dbReference type="PIRSR" id="PIRSR601088-3"/>
    </source>
</evidence>
<feature type="site" description="Increases basicity of active site Tyr" evidence="10">
    <location>
        <position position="104"/>
    </location>
</feature>
<gene>
    <name evidence="13" type="ORF">EJO69_11960</name>
</gene>
<feature type="active site" description="Proton donor" evidence="7">
    <location>
        <position position="163"/>
    </location>
</feature>
<dbReference type="OrthoDB" id="9767022at2"/>
<dbReference type="InterPro" id="IPR036291">
    <property type="entry name" value="NAD(P)-bd_dom_sf"/>
</dbReference>
<keyword evidence="14" id="KW-1185">Reference proteome</keyword>
<dbReference type="InterPro" id="IPR001088">
    <property type="entry name" value="Glyco_hydro_4"/>
</dbReference>
<keyword evidence="4 11" id="KW-0520">NAD</keyword>
<dbReference type="AlphaFoldDB" id="A0A3S8ZBT2"/>
<keyword evidence="5 9" id="KW-0464">Manganese</keyword>
<dbReference type="Pfam" id="PF02056">
    <property type="entry name" value="Glyco_hydro_4"/>
    <property type="match status" value="1"/>
</dbReference>
<keyword evidence="9" id="KW-0408">Iron</keyword>
<protein>
    <submittedName>
        <fullName evidence="13">6-phospho-beta-glucosidase</fullName>
    </submittedName>
</protein>
<dbReference type="PANTHER" id="PTHR32092:SF5">
    <property type="entry name" value="6-PHOSPHO-BETA-GLUCOSIDASE"/>
    <property type="match status" value="1"/>
</dbReference>
<dbReference type="EMBL" id="CP034438">
    <property type="protein sequence ID" value="AZN30939.1"/>
    <property type="molecule type" value="Genomic_DNA"/>
</dbReference>
<keyword evidence="6 11" id="KW-0326">Glycosidase</keyword>
<reference evidence="13 14" key="1">
    <citation type="submission" date="2018-12" db="EMBL/GenBank/DDBJ databases">
        <title>Complete genome sequence of Flaviflexus salsibiostraticola KCTC 33148.</title>
        <authorList>
            <person name="Bae J.-W."/>
        </authorList>
    </citation>
    <scope>NUCLEOTIDE SEQUENCE [LARGE SCALE GENOMIC DNA]</scope>
    <source>
        <strain evidence="13 14">KCTC 33148</strain>
    </source>
</reference>
<dbReference type="Gene3D" id="3.90.110.10">
    <property type="entry name" value="Lactate dehydrogenase/glycoside hydrolase, family 4, C-terminal"/>
    <property type="match status" value="1"/>
</dbReference>
<name>A0A3S8ZBT2_9ACTO</name>
<evidence type="ECO:0000256" key="1">
    <source>
        <dbReference type="ARBA" id="ARBA00010141"/>
    </source>
</evidence>
<dbReference type="Proteomes" id="UP000270021">
    <property type="component" value="Chromosome"/>
</dbReference>
<dbReference type="SUPFAM" id="SSF56327">
    <property type="entry name" value="LDH C-terminal domain-like"/>
    <property type="match status" value="1"/>
</dbReference>
<dbReference type="GO" id="GO:0016616">
    <property type="term" value="F:oxidoreductase activity, acting on the CH-OH group of donors, NAD or NADP as acceptor"/>
    <property type="evidence" value="ECO:0007669"/>
    <property type="project" value="InterPro"/>
</dbReference>
<dbReference type="PRINTS" id="PR00732">
    <property type="entry name" value="GLHYDRLASE4"/>
</dbReference>
<sequence>MKLLIVGGGGFRVPQILSVLANPELPLHLTEVCLYDLSPERLAVMKDVVDQLGYRNLPAITTTTDMVDAVRGSDFIFSAMRIGGTSGRVIDEREALARGLLGQETVGPGGYAYAFRTIPEAMRLARTVRTHAPEAWVINFTNPAGIITQAMRTVHPRVVGICDTPIGLVRRASGIAGHAESDIDYDYIGLNHLGWLRSLSHEGVDLLPGIIADDDRLDRLEEARTVGLDWVRAIGMIPNEYLYYYYFNRESVEKISVGQTRGEFLQQQQGAFYSAAAADPHLAGELWTRTHDEREATYMAESRDEGEVRREEDMGGGYEHVALELMTALATGVPARMILGVANSDAPSLLIPQLREDAVIEVPCTVDSSGIHPLNQAPLTGPELGLVTQVKACEELVIDASLSGDRTLAWRAIASHPLVDSIGIAKDVLTAYIDKNPDIERTFNA</sequence>
<evidence type="ECO:0000256" key="3">
    <source>
        <dbReference type="ARBA" id="ARBA00022801"/>
    </source>
</evidence>
<dbReference type="InterPro" id="IPR022616">
    <property type="entry name" value="Glyco_hydro_4_C"/>
</dbReference>
<evidence type="ECO:0000256" key="2">
    <source>
        <dbReference type="ARBA" id="ARBA00022723"/>
    </source>
</evidence>
<evidence type="ECO:0000256" key="11">
    <source>
        <dbReference type="RuleBase" id="RU361152"/>
    </source>
</evidence>
<evidence type="ECO:0000256" key="5">
    <source>
        <dbReference type="ARBA" id="ARBA00023211"/>
    </source>
</evidence>
<accession>A0A3S8ZBT2</accession>
<dbReference type="Pfam" id="PF11975">
    <property type="entry name" value="Glyco_hydro_4C"/>
    <property type="match status" value="1"/>
</dbReference>
<dbReference type="KEGG" id="fsl:EJO69_11960"/>
<evidence type="ECO:0000259" key="12">
    <source>
        <dbReference type="Pfam" id="PF11975"/>
    </source>
</evidence>
<dbReference type="GO" id="GO:0046872">
    <property type="term" value="F:metal ion binding"/>
    <property type="evidence" value="ECO:0007669"/>
    <property type="project" value="UniProtKB-KW"/>
</dbReference>
<dbReference type="RefSeq" id="WP_126042123.1">
    <property type="nucleotide sequence ID" value="NZ_CP034438.1"/>
</dbReference>
<comment type="cofactor">
    <cofactor evidence="11">
        <name>NAD(+)</name>
        <dbReference type="ChEBI" id="CHEBI:57540"/>
    </cofactor>
    <text evidence="11">Binds 1 NAD(+) per subunit.</text>
</comment>